<dbReference type="EMBL" id="KN837187">
    <property type="protein sequence ID" value="KIJ35537.1"/>
    <property type="molecule type" value="Genomic_DNA"/>
</dbReference>
<feature type="compositionally biased region" description="Low complexity" evidence="1">
    <location>
        <begin position="573"/>
        <end position="588"/>
    </location>
</feature>
<evidence type="ECO:0000313" key="3">
    <source>
        <dbReference type="Proteomes" id="UP000054279"/>
    </source>
</evidence>
<feature type="compositionally biased region" description="Basic residues" evidence="1">
    <location>
        <begin position="946"/>
        <end position="959"/>
    </location>
</feature>
<feature type="compositionally biased region" description="Basic and acidic residues" evidence="1">
    <location>
        <begin position="228"/>
        <end position="248"/>
    </location>
</feature>
<sequence>MFSRFLTLFDLDDWTQARAEQNPAPQSPSGYSDNIWDPDSPPPQHAQLPTHQSDERTSSREELAQQDTAEDSSHRATSDESVLGLQHPRHGEATSLPSEQAHHRILGDPSATRPSDNAEDVDMHPREEQIETRQSQDQTHSKHAQHAQHDTVETPAIIRESASPHNLEDIPLSPVPSAQTPARHTENPSQRLDLAQQHAPETPAVMRPSGPSDNAEDIPLPPTPPEQPETRRRQDHLPRPELHQHDTLKAPAIMRDSAPSHNAEAISLPPTPPEQTLARPSAEETAPRPDPHDTVEDPSVKHQSEDQPLRSEHLQLDTTDEPPAPHHSATSATDEQAEQPPSRQEDSPRSEHLQHATATVFSSREPVEEHSSQQEQPQARPTHAELSQHSDHLNLQQETVDDPAVLRDSLSSDNTEGVPLPSTPPEQTQTSRNEDQPSLPSVQQDRLETPEYISIPLRSDNAEDIEQSPHEEQTDLPSVEEPSNAEEPEEPSPPQGFLTESEIALLLSSRPKSAPACYPAWTPLGGAPQSVSLAPEHLLIRPASVPLKLQDQDYVFYEGYEDSISSGTPDESTTAAAAQGDPQANATAGMPAQSSEDEQEMDEAMNQQRLHQQRLLGLLQGTVVIADEVEAAAGASAARVESVESWESPHLETIPEVPEPSSPDEEAIVTVQAVEVEDSSESASQAAIKTISDASGPSVLQDVIETAQAVEVDDSHLETIVEVPEPSSPQQHSTAIVDSTKAQPLHEKCDGAVQRTEASAAPVPETVEARLNIEDDSAQKLEGERDTESASSAATVHAHPVVAETAKSAETQISLEAQISPETAAETVQPVPVETLHVEATATDPPSQSESMVAVKLVQPPHTAAPSEASKVHGTAISEDEIGRKPEIMKDADKASSIEALATGPVAGEAAKAAASECAQEASAEAAQVKQGSKSASGSGGAAKAKATKAKATKAKATKAKATTARPLPQPQSIVITELKQLLTRISRCDSEAISLINELLEIHPRLRSRVLDMLSRSLETKEIPTSSSLEIDDTIKARLDSLQKFIALVTSDPPSPEDDGVIKRTIPGFLEWGLFFLPLDPSSSTVSPDRLMQLMRDCVAMFRRISKIPKCGGKIGEMVAAQRLAMRIWFMVKRPSDDIITVNEVDVTILEYVVSTMQEEEVNLESLVQVTGVNVDMLAKRSAARIDAAVSAGDFGSGEILVCGIIGMLLLPSTTCSTSPFHGGGIVGAFTRLFVQSTKVATSPNSIAITSLQLFYLIRHMEDTKGFPWVREAVENGVLEGILEFLLRLKGVKNNDAYASEKMMLHFLVGNLPCYLAYKSVLEVTKKAIESLDWSKVKSAGEEWEAAMESLRKMVEARSVIAGLNPRKYRPYCAKVLSREDTQLEKMHQV</sequence>
<accession>A0A0C9V1I4</accession>
<name>A0A0C9V1I4_SPHS4</name>
<reference evidence="2 3" key="1">
    <citation type="submission" date="2014-06" db="EMBL/GenBank/DDBJ databases">
        <title>Evolutionary Origins and Diversification of the Mycorrhizal Mutualists.</title>
        <authorList>
            <consortium name="DOE Joint Genome Institute"/>
            <consortium name="Mycorrhizal Genomics Consortium"/>
            <person name="Kohler A."/>
            <person name="Kuo A."/>
            <person name="Nagy L.G."/>
            <person name="Floudas D."/>
            <person name="Copeland A."/>
            <person name="Barry K.W."/>
            <person name="Cichocki N."/>
            <person name="Veneault-Fourrey C."/>
            <person name="LaButti K."/>
            <person name="Lindquist E.A."/>
            <person name="Lipzen A."/>
            <person name="Lundell T."/>
            <person name="Morin E."/>
            <person name="Murat C."/>
            <person name="Riley R."/>
            <person name="Ohm R."/>
            <person name="Sun H."/>
            <person name="Tunlid A."/>
            <person name="Henrissat B."/>
            <person name="Grigoriev I.V."/>
            <person name="Hibbett D.S."/>
            <person name="Martin F."/>
        </authorList>
    </citation>
    <scope>NUCLEOTIDE SEQUENCE [LARGE SCALE GENOMIC DNA]</scope>
    <source>
        <strain evidence="2 3">SS14</strain>
    </source>
</reference>
<feature type="region of interest" description="Disordered" evidence="1">
    <location>
        <begin position="17"/>
        <end position="506"/>
    </location>
</feature>
<feature type="compositionally biased region" description="Polar residues" evidence="1">
    <location>
        <begin position="563"/>
        <end position="572"/>
    </location>
</feature>
<feature type="compositionally biased region" description="Basic and acidic residues" evidence="1">
    <location>
        <begin position="121"/>
        <end position="131"/>
    </location>
</feature>
<feature type="compositionally biased region" description="Basic and acidic residues" evidence="1">
    <location>
        <begin position="281"/>
        <end position="315"/>
    </location>
</feature>
<feature type="region of interest" description="Disordered" evidence="1">
    <location>
        <begin position="561"/>
        <end position="609"/>
    </location>
</feature>
<feature type="region of interest" description="Disordered" evidence="1">
    <location>
        <begin position="644"/>
        <end position="663"/>
    </location>
</feature>
<proteinExistence type="predicted"/>
<feature type="compositionally biased region" description="Basic and acidic residues" evidence="1">
    <location>
        <begin position="343"/>
        <end position="354"/>
    </location>
</feature>
<feature type="compositionally biased region" description="Basic and acidic residues" evidence="1">
    <location>
        <begin position="774"/>
        <end position="788"/>
    </location>
</feature>
<dbReference type="HOGENOM" id="CLU_254927_0_0_1"/>
<protein>
    <submittedName>
        <fullName evidence="2">Uncharacterized protein</fullName>
    </submittedName>
</protein>
<feature type="region of interest" description="Disordered" evidence="1">
    <location>
        <begin position="724"/>
        <end position="744"/>
    </location>
</feature>
<evidence type="ECO:0000313" key="2">
    <source>
        <dbReference type="EMBL" id="KIJ35537.1"/>
    </source>
</evidence>
<feature type="compositionally biased region" description="Polar residues" evidence="1">
    <location>
        <begin position="328"/>
        <end position="342"/>
    </location>
</feature>
<dbReference type="Proteomes" id="UP000054279">
    <property type="component" value="Unassembled WGS sequence"/>
</dbReference>
<feature type="region of interest" description="Disordered" evidence="1">
    <location>
        <begin position="928"/>
        <end position="967"/>
    </location>
</feature>
<feature type="region of interest" description="Disordered" evidence="1">
    <location>
        <begin position="862"/>
        <end position="887"/>
    </location>
</feature>
<feature type="compositionally biased region" description="Basic and acidic residues" evidence="1">
    <location>
        <begin position="52"/>
        <end position="63"/>
    </location>
</feature>
<feature type="compositionally biased region" description="Polar residues" evidence="1">
    <location>
        <begin position="728"/>
        <end position="742"/>
    </location>
</feature>
<feature type="compositionally biased region" description="Polar residues" evidence="1">
    <location>
        <begin position="23"/>
        <end position="32"/>
    </location>
</feature>
<feature type="compositionally biased region" description="Polar residues" evidence="1">
    <location>
        <begin position="425"/>
        <end position="444"/>
    </location>
</feature>
<feature type="region of interest" description="Disordered" evidence="1">
    <location>
        <begin position="774"/>
        <end position="796"/>
    </location>
</feature>
<feature type="compositionally biased region" description="Low complexity" evidence="1">
    <location>
        <begin position="928"/>
        <end position="945"/>
    </location>
</feature>
<gene>
    <name evidence="2" type="ORF">M422DRAFT_51433</name>
</gene>
<organism evidence="2 3">
    <name type="scientific">Sphaerobolus stellatus (strain SS14)</name>
    <dbReference type="NCBI Taxonomy" id="990650"/>
    <lineage>
        <taxon>Eukaryota</taxon>
        <taxon>Fungi</taxon>
        <taxon>Dikarya</taxon>
        <taxon>Basidiomycota</taxon>
        <taxon>Agaricomycotina</taxon>
        <taxon>Agaricomycetes</taxon>
        <taxon>Phallomycetidae</taxon>
        <taxon>Geastrales</taxon>
        <taxon>Sphaerobolaceae</taxon>
        <taxon>Sphaerobolus</taxon>
    </lineage>
</organism>
<feature type="compositionally biased region" description="Basic and acidic residues" evidence="1">
    <location>
        <begin position="382"/>
        <end position="392"/>
    </location>
</feature>
<keyword evidence="3" id="KW-1185">Reference proteome</keyword>
<evidence type="ECO:0000256" key="1">
    <source>
        <dbReference type="SAM" id="MobiDB-lite"/>
    </source>
</evidence>
<feature type="compositionally biased region" description="Polar residues" evidence="1">
    <location>
        <begin position="176"/>
        <end position="190"/>
    </location>
</feature>